<evidence type="ECO:0000313" key="1">
    <source>
        <dbReference type="EMBL" id="CAD8381800.1"/>
    </source>
</evidence>
<dbReference type="Gene3D" id="3.40.50.1820">
    <property type="entry name" value="alpha/beta hydrolase"/>
    <property type="match status" value="1"/>
</dbReference>
<gene>
    <name evidence="1" type="ORF">PBAH0796_LOCUS25488</name>
</gene>
<name>A0A7S0FUD0_9DINO</name>
<protein>
    <recommendedName>
        <fullName evidence="2">Serine aminopeptidase S33 domain-containing protein</fullName>
    </recommendedName>
</protein>
<dbReference type="SUPFAM" id="SSF53474">
    <property type="entry name" value="alpha/beta-Hydrolases"/>
    <property type="match status" value="1"/>
</dbReference>
<dbReference type="EMBL" id="HBEG01041696">
    <property type="protein sequence ID" value="CAD8381800.1"/>
    <property type="molecule type" value="Transcribed_RNA"/>
</dbReference>
<proteinExistence type="predicted"/>
<sequence>MARLLGCRYGGDAGGPSCAGGGAPLRPPALPDSSRIALVGEGSVAASPSCSVAAPRGLVLEAPFLSVPDAAASFFTRLPGPLFRGLRAFLHASIQAHRLPSRDRIAGVAQCMPVVVLHGLHDGIVPHEQGRELAALAGAPLHSFERGHEDVAADPKLVGVLEGIFREWETPSKAPGVPLPEALLDRDSGAGAGIAPVAAH</sequence>
<dbReference type="InterPro" id="IPR029058">
    <property type="entry name" value="AB_hydrolase_fold"/>
</dbReference>
<reference evidence="1" key="1">
    <citation type="submission" date="2021-01" db="EMBL/GenBank/DDBJ databases">
        <authorList>
            <person name="Corre E."/>
            <person name="Pelletier E."/>
            <person name="Niang G."/>
            <person name="Scheremetjew M."/>
            <person name="Finn R."/>
            <person name="Kale V."/>
            <person name="Holt S."/>
            <person name="Cochrane G."/>
            <person name="Meng A."/>
            <person name="Brown T."/>
            <person name="Cohen L."/>
        </authorList>
    </citation>
    <scope>NUCLEOTIDE SEQUENCE</scope>
    <source>
        <strain evidence="1">Pbaha01</strain>
    </source>
</reference>
<dbReference type="AlphaFoldDB" id="A0A7S0FUD0"/>
<evidence type="ECO:0008006" key="2">
    <source>
        <dbReference type="Google" id="ProtNLM"/>
    </source>
</evidence>
<organism evidence="1">
    <name type="scientific">Pyrodinium bahamense</name>
    <dbReference type="NCBI Taxonomy" id="73915"/>
    <lineage>
        <taxon>Eukaryota</taxon>
        <taxon>Sar</taxon>
        <taxon>Alveolata</taxon>
        <taxon>Dinophyceae</taxon>
        <taxon>Gonyaulacales</taxon>
        <taxon>Pyrocystaceae</taxon>
        <taxon>Pyrodinium</taxon>
    </lineage>
</organism>
<accession>A0A7S0FUD0</accession>